<dbReference type="SUPFAM" id="SSF53756">
    <property type="entry name" value="UDP-Glycosyltransferase/glycogen phosphorylase"/>
    <property type="match status" value="1"/>
</dbReference>
<evidence type="ECO:0000313" key="4">
    <source>
        <dbReference type="Proteomes" id="UP000176867"/>
    </source>
</evidence>
<evidence type="ECO:0000313" key="3">
    <source>
        <dbReference type="EMBL" id="OGG93601.1"/>
    </source>
</evidence>
<evidence type="ECO:0000259" key="1">
    <source>
        <dbReference type="Pfam" id="PF00534"/>
    </source>
</evidence>
<accession>A0A1F6G663</accession>
<dbReference type="PANTHER" id="PTHR45947:SF3">
    <property type="entry name" value="SULFOQUINOVOSYL TRANSFERASE SQD2"/>
    <property type="match status" value="1"/>
</dbReference>
<sequence length="388" mass="43472">MMHQMKRILIFSLAYYPHVGGAEVALKEITDRISDIEFHMLTLNFGADAKEEKMGNVFVHRIGPPAGGGSLYLQKILFIPRAAAAAARLHRKYPFDGAWAMMSYMLFPIVLLRSLGVRIPYVLTLQEGDPWEYMFKRWFILPFRPLLSVGFRNASAVQAISTYLARWAKKMGYQGEISIIPNGVDIARFSHVGLPKSHMVDGDGVILVTTSRLVHKNAIDVVIRALKLLPDTVRFLIYGIGPDEMTLKILAKKLGVEHRVTFNGYIEHSELPQVLSESDIFIRPSRSEGMGISFIEAMAAGVPVIATQEGGIADFLFDAKRNPDKPATGWAVDKDSPEQIAEAVKEILGNPEQVARVTANAKKMVTEKYDWRIIAKNMREKAFERVLM</sequence>
<organism evidence="3 4">
    <name type="scientific">Candidatus Kaiserbacteria bacterium RIFOXYD1_FULL_47_14</name>
    <dbReference type="NCBI Taxonomy" id="1798533"/>
    <lineage>
        <taxon>Bacteria</taxon>
        <taxon>Candidatus Kaiseribacteriota</taxon>
    </lineage>
</organism>
<dbReference type="STRING" id="1798533.A2609_00360"/>
<evidence type="ECO:0008006" key="5">
    <source>
        <dbReference type="Google" id="ProtNLM"/>
    </source>
</evidence>
<dbReference type="InterPro" id="IPR050194">
    <property type="entry name" value="Glycosyltransferase_grp1"/>
</dbReference>
<dbReference type="AlphaFoldDB" id="A0A1F6G663"/>
<dbReference type="GO" id="GO:0016757">
    <property type="term" value="F:glycosyltransferase activity"/>
    <property type="evidence" value="ECO:0007669"/>
    <property type="project" value="InterPro"/>
</dbReference>
<feature type="domain" description="Glycosyl transferase family 1" evidence="1">
    <location>
        <begin position="198"/>
        <end position="364"/>
    </location>
</feature>
<dbReference type="Proteomes" id="UP000176867">
    <property type="component" value="Unassembled WGS sequence"/>
</dbReference>
<name>A0A1F6G663_9BACT</name>
<protein>
    <recommendedName>
        <fullName evidence="5">Glycosyl transferase family 1 domain-containing protein</fullName>
    </recommendedName>
</protein>
<comment type="caution">
    <text evidence="3">The sequence shown here is derived from an EMBL/GenBank/DDBJ whole genome shotgun (WGS) entry which is preliminary data.</text>
</comment>
<dbReference type="InterPro" id="IPR001296">
    <property type="entry name" value="Glyco_trans_1"/>
</dbReference>
<proteinExistence type="predicted"/>
<feature type="domain" description="Glycosyltransferase subfamily 4-like N-terminal" evidence="2">
    <location>
        <begin position="19"/>
        <end position="188"/>
    </location>
</feature>
<dbReference type="EMBL" id="MFMU01000005">
    <property type="protein sequence ID" value="OGG93601.1"/>
    <property type="molecule type" value="Genomic_DNA"/>
</dbReference>
<dbReference type="InterPro" id="IPR028098">
    <property type="entry name" value="Glyco_trans_4-like_N"/>
</dbReference>
<gene>
    <name evidence="3" type="ORF">A2609_00360</name>
</gene>
<evidence type="ECO:0000259" key="2">
    <source>
        <dbReference type="Pfam" id="PF13439"/>
    </source>
</evidence>
<reference evidence="3 4" key="1">
    <citation type="journal article" date="2016" name="Nat. Commun.">
        <title>Thousands of microbial genomes shed light on interconnected biogeochemical processes in an aquifer system.</title>
        <authorList>
            <person name="Anantharaman K."/>
            <person name="Brown C.T."/>
            <person name="Hug L.A."/>
            <person name="Sharon I."/>
            <person name="Castelle C.J."/>
            <person name="Probst A.J."/>
            <person name="Thomas B.C."/>
            <person name="Singh A."/>
            <person name="Wilkins M.J."/>
            <person name="Karaoz U."/>
            <person name="Brodie E.L."/>
            <person name="Williams K.H."/>
            <person name="Hubbard S.S."/>
            <person name="Banfield J.F."/>
        </authorList>
    </citation>
    <scope>NUCLEOTIDE SEQUENCE [LARGE SCALE GENOMIC DNA]</scope>
</reference>
<dbReference type="Gene3D" id="3.40.50.2000">
    <property type="entry name" value="Glycogen Phosphorylase B"/>
    <property type="match status" value="2"/>
</dbReference>
<dbReference type="PANTHER" id="PTHR45947">
    <property type="entry name" value="SULFOQUINOVOSYL TRANSFERASE SQD2"/>
    <property type="match status" value="1"/>
</dbReference>
<dbReference type="CDD" id="cd03801">
    <property type="entry name" value="GT4_PimA-like"/>
    <property type="match status" value="1"/>
</dbReference>
<dbReference type="Pfam" id="PF00534">
    <property type="entry name" value="Glycos_transf_1"/>
    <property type="match status" value="1"/>
</dbReference>
<dbReference type="Pfam" id="PF13439">
    <property type="entry name" value="Glyco_transf_4"/>
    <property type="match status" value="1"/>
</dbReference>